<dbReference type="STRING" id="545695.TREAZ_3198"/>
<keyword evidence="2" id="KW-1185">Reference proteome</keyword>
<dbReference type="RefSeq" id="WP_015712362.1">
    <property type="nucleotide sequence ID" value="NC_015577.1"/>
</dbReference>
<protein>
    <submittedName>
        <fullName evidence="1">Uncharacterized protein</fullName>
    </submittedName>
</protein>
<dbReference type="InParanoid" id="F5Y9S2"/>
<gene>
    <name evidence="1" type="ordered locus">TREAZ_3198</name>
</gene>
<dbReference type="Proteomes" id="UP000009222">
    <property type="component" value="Chromosome"/>
</dbReference>
<evidence type="ECO:0000313" key="2">
    <source>
        <dbReference type="Proteomes" id="UP000009222"/>
    </source>
</evidence>
<accession>F5Y9S2</accession>
<proteinExistence type="predicted"/>
<sequence length="40" mass="4527">MEDSRHFLREGPLEDMDLMVDPTKQKLVGAHGDQALGLIY</sequence>
<dbReference type="KEGG" id="taz:TREAZ_3198"/>
<organism evidence="1 2">
    <name type="scientific">Leadbettera azotonutricia (strain ATCC BAA-888 / DSM 13862 / ZAS-9)</name>
    <name type="common">Treponema azotonutricium</name>
    <dbReference type="NCBI Taxonomy" id="545695"/>
    <lineage>
        <taxon>Bacteria</taxon>
        <taxon>Pseudomonadati</taxon>
        <taxon>Spirochaetota</taxon>
        <taxon>Spirochaetia</taxon>
        <taxon>Spirochaetales</taxon>
        <taxon>Breznakiellaceae</taxon>
        <taxon>Leadbettera</taxon>
    </lineage>
</organism>
<dbReference type="HOGENOM" id="CLU_3298081_0_0_12"/>
<reference evidence="1 2" key="2">
    <citation type="journal article" date="2011" name="ISME J.">
        <title>RNA-seq reveals cooperative metabolic interactions between two termite-gut spirochete species in co-culture.</title>
        <authorList>
            <person name="Rosenthal A.Z."/>
            <person name="Matson E.G."/>
            <person name="Eldar A."/>
            <person name="Leadbetter J.R."/>
        </authorList>
    </citation>
    <scope>NUCLEOTIDE SEQUENCE [LARGE SCALE GENOMIC DNA]</scope>
    <source>
        <strain evidence="2">ATCC BAA-888 / DSM 13862 / ZAS-9</strain>
    </source>
</reference>
<dbReference type="AlphaFoldDB" id="F5Y9S2"/>
<dbReference type="EMBL" id="CP001841">
    <property type="protein sequence ID" value="AEF82319.1"/>
    <property type="molecule type" value="Genomic_DNA"/>
</dbReference>
<name>F5Y9S2_LEAAZ</name>
<evidence type="ECO:0000313" key="1">
    <source>
        <dbReference type="EMBL" id="AEF82319.1"/>
    </source>
</evidence>
<reference evidence="2" key="1">
    <citation type="submission" date="2009-12" db="EMBL/GenBank/DDBJ databases">
        <title>Complete sequence of Treponema azotonutricium strain ZAS-9.</title>
        <authorList>
            <person name="Tetu S.G."/>
            <person name="Matson E."/>
            <person name="Ren Q."/>
            <person name="Seshadri R."/>
            <person name="Elbourne L."/>
            <person name="Hassan K.A."/>
            <person name="Durkin A."/>
            <person name="Radune D."/>
            <person name="Mohamoud Y."/>
            <person name="Shay R."/>
            <person name="Jin S."/>
            <person name="Zhang X."/>
            <person name="Lucey K."/>
            <person name="Ballor N.R."/>
            <person name="Ottesen E."/>
            <person name="Rosenthal R."/>
            <person name="Allen A."/>
            <person name="Leadbetter J.R."/>
            <person name="Paulsen I.T."/>
        </authorList>
    </citation>
    <scope>NUCLEOTIDE SEQUENCE [LARGE SCALE GENOMIC DNA]</scope>
    <source>
        <strain evidence="2">ATCC BAA-888 / DSM 13862 / ZAS-9</strain>
    </source>
</reference>